<dbReference type="GO" id="GO:0005886">
    <property type="term" value="C:plasma membrane"/>
    <property type="evidence" value="ECO:0007669"/>
    <property type="project" value="InterPro"/>
</dbReference>
<dbReference type="GO" id="GO:0015221">
    <property type="term" value="F:lipopolysaccharide transmembrane transporter activity"/>
    <property type="evidence" value="ECO:0007669"/>
    <property type="project" value="InterPro"/>
</dbReference>
<organism evidence="2 3">
    <name type="scientific">Candidatus Bacteroides avicola</name>
    <dbReference type="NCBI Taxonomy" id="2838468"/>
    <lineage>
        <taxon>Bacteria</taxon>
        <taxon>Pseudomonadati</taxon>
        <taxon>Bacteroidota</taxon>
        <taxon>Bacteroidia</taxon>
        <taxon>Bacteroidales</taxon>
        <taxon>Bacteroidaceae</taxon>
        <taxon>Bacteroides</taxon>
    </lineage>
</organism>
<gene>
    <name evidence="2" type="primary">lptC</name>
    <name evidence="2" type="ORF">H9950_06620</name>
</gene>
<sequence length="214" mass="24992">MTSLLLLCSCSDRDKQLGEAITERDSIPVMDTRGVTTLVSDSGLIRYRIETEEWLVFDRKDPPYWAFEKGVYLEKFDTLFNVEANIKADTAYFYNKQELWKLVGNVHVQNLKGDKFDTDLLYWDQRKQRVYSDRYIRIEQPDFDRVIWGWGFRSNQQMTKYTILKTGGTFYFDEEATAPTDSLQGDSLSSVQADSLKPIPTDTLRVRTRPIPKK</sequence>
<accession>A0A9D2KWI0</accession>
<protein>
    <submittedName>
        <fullName evidence="2">LPS export ABC transporter periplasmic protein LptC</fullName>
    </submittedName>
</protein>
<dbReference type="InterPro" id="IPR026265">
    <property type="entry name" value="LptC"/>
</dbReference>
<evidence type="ECO:0000313" key="3">
    <source>
        <dbReference type="Proteomes" id="UP000823862"/>
    </source>
</evidence>
<evidence type="ECO:0000256" key="1">
    <source>
        <dbReference type="SAM" id="MobiDB-lite"/>
    </source>
</evidence>
<dbReference type="EMBL" id="DWZI01000036">
    <property type="protein sequence ID" value="HJA85850.1"/>
    <property type="molecule type" value="Genomic_DNA"/>
</dbReference>
<reference evidence="2" key="2">
    <citation type="submission" date="2021-04" db="EMBL/GenBank/DDBJ databases">
        <authorList>
            <person name="Gilroy R."/>
        </authorList>
    </citation>
    <scope>NUCLEOTIDE SEQUENCE</scope>
    <source>
        <strain evidence="2">ChiHjej12B11-9795</strain>
    </source>
</reference>
<feature type="region of interest" description="Disordered" evidence="1">
    <location>
        <begin position="179"/>
        <end position="214"/>
    </location>
</feature>
<proteinExistence type="predicted"/>
<feature type="compositionally biased region" description="Polar residues" evidence="1">
    <location>
        <begin position="179"/>
        <end position="193"/>
    </location>
</feature>
<dbReference type="Proteomes" id="UP000823862">
    <property type="component" value="Unassembled WGS sequence"/>
</dbReference>
<comment type="caution">
    <text evidence="2">The sequence shown here is derived from an EMBL/GenBank/DDBJ whole genome shotgun (WGS) entry which is preliminary data.</text>
</comment>
<dbReference type="AlphaFoldDB" id="A0A9D2KWI0"/>
<dbReference type="Pfam" id="PF06835">
    <property type="entry name" value="LptC"/>
    <property type="match status" value="1"/>
</dbReference>
<dbReference type="NCBIfam" id="TIGR04409">
    <property type="entry name" value="LptC_YrbK"/>
    <property type="match status" value="1"/>
</dbReference>
<name>A0A9D2KWI0_9BACE</name>
<dbReference type="Gene3D" id="2.60.450.10">
    <property type="entry name" value="Lipopolysaccharide (LPS) transport protein A like domain"/>
    <property type="match status" value="1"/>
</dbReference>
<evidence type="ECO:0000313" key="2">
    <source>
        <dbReference type="EMBL" id="HJA85850.1"/>
    </source>
</evidence>
<reference evidence="2" key="1">
    <citation type="journal article" date="2021" name="PeerJ">
        <title>Extensive microbial diversity within the chicken gut microbiome revealed by metagenomics and culture.</title>
        <authorList>
            <person name="Gilroy R."/>
            <person name="Ravi A."/>
            <person name="Getino M."/>
            <person name="Pursley I."/>
            <person name="Horton D.L."/>
            <person name="Alikhan N.F."/>
            <person name="Baker D."/>
            <person name="Gharbi K."/>
            <person name="Hall N."/>
            <person name="Watson M."/>
            <person name="Adriaenssens E.M."/>
            <person name="Foster-Nyarko E."/>
            <person name="Jarju S."/>
            <person name="Secka A."/>
            <person name="Antonio M."/>
            <person name="Oren A."/>
            <person name="Chaudhuri R.R."/>
            <person name="La Ragione R."/>
            <person name="Hildebrand F."/>
            <person name="Pallen M.J."/>
        </authorList>
    </citation>
    <scope>NUCLEOTIDE SEQUENCE</scope>
    <source>
        <strain evidence="2">ChiHjej12B11-9795</strain>
    </source>
</reference>
<dbReference type="InterPro" id="IPR010664">
    <property type="entry name" value="LipoPS_assembly_LptC-rel"/>
</dbReference>